<dbReference type="InterPro" id="IPR024160">
    <property type="entry name" value="BIN3_SAM-bd_dom"/>
</dbReference>
<organism evidence="9 10">
    <name type="scientific">Engystomops pustulosus</name>
    <name type="common">Tungara frog</name>
    <name type="synonym">Physalaemus pustulosus</name>
    <dbReference type="NCBI Taxonomy" id="76066"/>
    <lineage>
        <taxon>Eukaryota</taxon>
        <taxon>Metazoa</taxon>
        <taxon>Chordata</taxon>
        <taxon>Craniata</taxon>
        <taxon>Vertebrata</taxon>
        <taxon>Euteleostomi</taxon>
        <taxon>Amphibia</taxon>
        <taxon>Batrachia</taxon>
        <taxon>Anura</taxon>
        <taxon>Neobatrachia</taxon>
        <taxon>Hyloidea</taxon>
        <taxon>Leptodactylidae</taxon>
        <taxon>Leiuperinae</taxon>
        <taxon>Engystomops</taxon>
    </lineage>
</organism>
<dbReference type="InterPro" id="IPR029063">
    <property type="entry name" value="SAM-dependent_MTases_sf"/>
</dbReference>
<dbReference type="EC" id="2.1.1.-" evidence="6"/>
<feature type="region of interest" description="Disordered" evidence="7">
    <location>
        <begin position="16"/>
        <end position="74"/>
    </location>
</feature>
<evidence type="ECO:0000256" key="2">
    <source>
        <dbReference type="ARBA" id="ARBA00022603"/>
    </source>
</evidence>
<dbReference type="InterPro" id="IPR039772">
    <property type="entry name" value="Bin3-like"/>
</dbReference>
<evidence type="ECO:0000256" key="1">
    <source>
        <dbReference type="ARBA" id="ARBA00008361"/>
    </source>
</evidence>
<dbReference type="SUPFAM" id="SSF53335">
    <property type="entry name" value="S-adenosyl-L-methionine-dependent methyltransferases"/>
    <property type="match status" value="1"/>
</dbReference>
<evidence type="ECO:0000313" key="10">
    <source>
        <dbReference type="Proteomes" id="UP000824782"/>
    </source>
</evidence>
<feature type="region of interest" description="Disordered" evidence="7">
    <location>
        <begin position="223"/>
        <end position="266"/>
    </location>
</feature>
<dbReference type="Proteomes" id="UP000824782">
    <property type="component" value="Unassembled WGS sequence"/>
</dbReference>
<dbReference type="InterPro" id="IPR025714">
    <property type="entry name" value="Methyltranfer_dom"/>
</dbReference>
<evidence type="ECO:0000256" key="5">
    <source>
        <dbReference type="PROSITE-ProRule" id="PRU00848"/>
    </source>
</evidence>
<evidence type="ECO:0000313" key="9">
    <source>
        <dbReference type="EMBL" id="KAG8540030.1"/>
    </source>
</evidence>
<protein>
    <recommendedName>
        <fullName evidence="6">RNA methyltransferase</fullName>
        <ecNumber evidence="6">2.1.1.-</ecNumber>
    </recommendedName>
</protein>
<feature type="compositionally biased region" description="Basic residues" evidence="7">
    <location>
        <begin position="242"/>
        <end position="251"/>
    </location>
</feature>
<dbReference type="Pfam" id="PF06859">
    <property type="entry name" value="Bin3"/>
    <property type="match status" value="1"/>
</dbReference>
<name>A0AAV6YYJ5_ENGPU</name>
<dbReference type="PANTHER" id="PTHR12315:SF0">
    <property type="entry name" value="7SK SNRNA METHYLPHOSPHATE CAPPING ENZYME"/>
    <property type="match status" value="1"/>
</dbReference>
<feature type="compositionally biased region" description="Basic and acidic residues" evidence="7">
    <location>
        <begin position="252"/>
        <end position="265"/>
    </location>
</feature>
<evidence type="ECO:0000256" key="7">
    <source>
        <dbReference type="SAM" id="MobiDB-lite"/>
    </source>
</evidence>
<dbReference type="Pfam" id="PF13847">
    <property type="entry name" value="Methyltransf_31"/>
    <property type="match status" value="1"/>
</dbReference>
<keyword evidence="4 5" id="KW-0949">S-adenosyl-L-methionine</keyword>
<dbReference type="EMBL" id="WNYA01011849">
    <property type="protein sequence ID" value="KAG8540031.1"/>
    <property type="molecule type" value="Genomic_DNA"/>
</dbReference>
<gene>
    <name evidence="9" type="ORF">GDO81_019948</name>
</gene>
<feature type="domain" description="Bin3-type SAM" evidence="8">
    <location>
        <begin position="319"/>
        <end position="554"/>
    </location>
</feature>
<dbReference type="GO" id="GO:0008173">
    <property type="term" value="F:RNA methyltransferase activity"/>
    <property type="evidence" value="ECO:0007669"/>
    <property type="project" value="UniProtKB-UniRule"/>
</dbReference>
<dbReference type="AlphaFoldDB" id="A0AAV6YYJ5"/>
<dbReference type="InterPro" id="IPR010675">
    <property type="entry name" value="Bin3_C"/>
</dbReference>
<evidence type="ECO:0000256" key="3">
    <source>
        <dbReference type="ARBA" id="ARBA00022679"/>
    </source>
</evidence>
<dbReference type="CDD" id="cd02440">
    <property type="entry name" value="AdoMet_MTases"/>
    <property type="match status" value="1"/>
</dbReference>
<feature type="region of interest" description="Disordered" evidence="7">
    <location>
        <begin position="168"/>
        <end position="197"/>
    </location>
</feature>
<dbReference type="GO" id="GO:0017069">
    <property type="term" value="F:snRNA binding"/>
    <property type="evidence" value="ECO:0007669"/>
    <property type="project" value="TreeGrafter"/>
</dbReference>
<comment type="similarity">
    <text evidence="1 6">Belongs to the methyltransferase superfamily.</text>
</comment>
<reference evidence="9" key="1">
    <citation type="thesis" date="2020" institute="ProQuest LLC" country="789 East Eisenhower Parkway, Ann Arbor, MI, USA">
        <title>Comparative Genomics and Chromosome Evolution.</title>
        <authorList>
            <person name="Mudd A.B."/>
        </authorList>
    </citation>
    <scope>NUCLEOTIDE SEQUENCE</scope>
    <source>
        <strain evidence="9">237g6f4</strain>
        <tissue evidence="9">Blood</tissue>
    </source>
</reference>
<proteinExistence type="inferred from homology"/>
<feature type="compositionally biased region" description="Basic residues" evidence="7">
    <location>
        <begin position="169"/>
        <end position="179"/>
    </location>
</feature>
<dbReference type="PROSITE" id="PS51515">
    <property type="entry name" value="BIN3_SAM"/>
    <property type="match status" value="1"/>
</dbReference>
<accession>A0AAV6YYJ5</accession>
<dbReference type="EMBL" id="WNYA01011849">
    <property type="protein sequence ID" value="KAG8540030.1"/>
    <property type="molecule type" value="Genomic_DNA"/>
</dbReference>
<comment type="caution">
    <text evidence="9">The sequence shown here is derived from an EMBL/GenBank/DDBJ whole genome shotgun (WGS) entry which is preliminary data.</text>
</comment>
<evidence type="ECO:0000259" key="8">
    <source>
        <dbReference type="PROSITE" id="PS51515"/>
    </source>
</evidence>
<dbReference type="Gene3D" id="3.40.50.150">
    <property type="entry name" value="Vaccinia Virus protein VP39"/>
    <property type="match status" value="1"/>
</dbReference>
<feature type="compositionally biased region" description="Low complexity" evidence="7">
    <location>
        <begin position="230"/>
        <end position="241"/>
    </location>
</feature>
<keyword evidence="2 6" id="KW-0489">Methyltransferase</keyword>
<sequence length="564" mass="62636">MQVLIEMASSSETLQQAVEAGDGEKTFLAPPPEPPPQNESQNRGLKEGLEQNPPRVPRNGFQGKRRNSFNVGFKHPAPFKRRRRVNSDCEPVLPSNFLLGGNIFDPLNLNSLLDEEVNRALNAETPKSSPLPSRNRDPVEILIPKDLTDPLSLNTGSGDVELLLSPLKSGRKRHRHRHHLSTDVPNKAPMGQEAEPVPEELRPYELNTTINCRDEVVALPSLESEATDVSAPATAGSGAPGSRHRKRRRTSSKSEGRHCSPEKGKNLASVVAAVKPAATAEAPKVPCLRSQPKGKDKKRFQFGNYCRYYGYRNPSRTDDPRLRALRPEWFRNKAVLDIGCNVGHLTLSVALQLEPARIVGMDIDGALIQAARQNIRHYLSQSLRGGGFPAALAATRGPIAAPSIPTEAGQEDGGQTFPHNVVFIKGNYVLDRDELLEVQRPEYDVILCLSVTKWVHLNWGDDGLKRMFKRFYRHLRPGGILVLEPQPWSSYGKRKKLTDAIFRNYCRISLRPEQFTTYLLSPDVGFSSYELLATPCTSAKGFQRPIYAFHKSGVQEEPPPSVQG</sequence>
<dbReference type="GO" id="GO:0040031">
    <property type="term" value="P:snRNA modification"/>
    <property type="evidence" value="ECO:0007669"/>
    <property type="project" value="TreeGrafter"/>
</dbReference>
<keyword evidence="10" id="KW-1185">Reference proteome</keyword>
<evidence type="ECO:0000256" key="4">
    <source>
        <dbReference type="ARBA" id="ARBA00022691"/>
    </source>
</evidence>
<keyword evidence="3 6" id="KW-0808">Transferase</keyword>
<dbReference type="GO" id="GO:0008171">
    <property type="term" value="F:O-methyltransferase activity"/>
    <property type="evidence" value="ECO:0007669"/>
    <property type="project" value="UniProtKB-UniRule"/>
</dbReference>
<dbReference type="PANTHER" id="PTHR12315">
    <property type="entry name" value="BICOID-INTERACTING PROTEIN RELATED"/>
    <property type="match status" value="1"/>
</dbReference>
<evidence type="ECO:0000256" key="6">
    <source>
        <dbReference type="RuleBase" id="RU367087"/>
    </source>
</evidence>
<dbReference type="GO" id="GO:0032259">
    <property type="term" value="P:methylation"/>
    <property type="evidence" value="ECO:0007669"/>
    <property type="project" value="UniProtKB-KW"/>
</dbReference>